<sequence length="75" mass="8095">MHGPPVRATRRSDDAQSSARVCINRSPPAIVEFNGQAGVNMAYPWWRNTKVLKSRRSTLGTPCTTQLAAGTAPGE</sequence>
<protein>
    <submittedName>
        <fullName evidence="1">Uncharacterized protein</fullName>
    </submittedName>
</protein>
<keyword evidence="2" id="KW-1185">Reference proteome</keyword>
<organism evidence="1 2">
    <name type="scientific">Frankia alni (strain DSM 45986 / CECT 9034 / ACN14a)</name>
    <dbReference type="NCBI Taxonomy" id="326424"/>
    <lineage>
        <taxon>Bacteria</taxon>
        <taxon>Bacillati</taxon>
        <taxon>Actinomycetota</taxon>
        <taxon>Actinomycetes</taxon>
        <taxon>Frankiales</taxon>
        <taxon>Frankiaceae</taxon>
        <taxon>Frankia</taxon>
    </lineage>
</organism>
<gene>
    <name evidence="1" type="ordered locus">FRAAL6020</name>
</gene>
<name>Q0RD30_FRAAA</name>
<proteinExistence type="predicted"/>
<evidence type="ECO:0000313" key="1">
    <source>
        <dbReference type="EMBL" id="CAJ64644.1"/>
    </source>
</evidence>
<dbReference type="Proteomes" id="UP000000657">
    <property type="component" value="Chromosome"/>
</dbReference>
<accession>Q0RD30</accession>
<reference evidence="1 2" key="1">
    <citation type="journal article" date="2007" name="Genome Res.">
        <title>Genome characteristics of facultatively symbiotic Frankia sp. strains reflect host range and host plant biogeography.</title>
        <authorList>
            <person name="Normand P."/>
            <person name="Lapierre P."/>
            <person name="Tisa L.S."/>
            <person name="Gogarten J.P."/>
            <person name="Alloisio N."/>
            <person name="Bagnarol E."/>
            <person name="Bassi C.A."/>
            <person name="Berry A.M."/>
            <person name="Bickhart D.M."/>
            <person name="Choisne N."/>
            <person name="Couloux A."/>
            <person name="Cournoyer B."/>
            <person name="Cruveiller S."/>
            <person name="Daubin V."/>
            <person name="Demange N."/>
            <person name="Francino M.P."/>
            <person name="Goltsman E."/>
            <person name="Huang Y."/>
            <person name="Kopp O.R."/>
            <person name="Labarre L."/>
            <person name="Lapidus A."/>
            <person name="Lavire C."/>
            <person name="Marechal J."/>
            <person name="Martinez M."/>
            <person name="Mastronunzio J.E."/>
            <person name="Mullin B.C."/>
            <person name="Niemann J."/>
            <person name="Pujic P."/>
            <person name="Rawnsley T."/>
            <person name="Rouy Z."/>
            <person name="Schenowitz C."/>
            <person name="Sellstedt A."/>
            <person name="Tavares F."/>
            <person name="Tomkins J.P."/>
            <person name="Vallenet D."/>
            <person name="Valverde C."/>
            <person name="Wall L.G."/>
            <person name="Wang Y."/>
            <person name="Medigue C."/>
            <person name="Benson D.R."/>
        </authorList>
    </citation>
    <scope>NUCLEOTIDE SEQUENCE [LARGE SCALE GENOMIC DNA]</scope>
    <source>
        <strain evidence="2">DSM 45986 / CECT 9034 / ACN14a</strain>
    </source>
</reference>
<evidence type="ECO:0000313" key="2">
    <source>
        <dbReference type="Proteomes" id="UP000000657"/>
    </source>
</evidence>
<dbReference type="STRING" id="326424.FRAAL6020"/>
<dbReference type="EMBL" id="CT573213">
    <property type="protein sequence ID" value="CAJ64644.1"/>
    <property type="molecule type" value="Genomic_DNA"/>
</dbReference>
<dbReference type="HOGENOM" id="CLU_2665748_0_0_11"/>
<dbReference type="AlphaFoldDB" id="Q0RD30"/>
<dbReference type="KEGG" id="fal:FRAAL6020"/>